<reference evidence="4 5" key="1">
    <citation type="journal article" date="2010" name="Cell">
        <title>The genome of Naegleria gruberi illuminates early eukaryotic versatility.</title>
        <authorList>
            <person name="Fritz-Laylin L.K."/>
            <person name="Prochnik S.E."/>
            <person name="Ginger M.L."/>
            <person name="Dacks J.B."/>
            <person name="Carpenter M.L."/>
            <person name="Field M.C."/>
            <person name="Kuo A."/>
            <person name="Paredez A."/>
            <person name="Chapman J."/>
            <person name="Pham J."/>
            <person name="Shu S."/>
            <person name="Neupane R."/>
            <person name="Cipriano M."/>
            <person name="Mancuso J."/>
            <person name="Tu H."/>
            <person name="Salamov A."/>
            <person name="Lindquist E."/>
            <person name="Shapiro H."/>
            <person name="Lucas S."/>
            <person name="Grigoriev I.V."/>
            <person name="Cande W.Z."/>
            <person name="Fulton C."/>
            <person name="Rokhsar D.S."/>
            <person name="Dawson S.C."/>
        </authorList>
    </citation>
    <scope>NUCLEOTIDE SEQUENCE [LARGE SCALE GENOMIC DNA]</scope>
    <source>
        <strain evidence="4 5">NEG-M</strain>
    </source>
</reference>
<feature type="compositionally biased region" description="Low complexity" evidence="1">
    <location>
        <begin position="597"/>
        <end position="623"/>
    </location>
</feature>
<dbReference type="OrthoDB" id="1668162at2759"/>
<dbReference type="Gene3D" id="2.60.40.1110">
    <property type="match status" value="1"/>
</dbReference>
<dbReference type="Pfam" id="PF02181">
    <property type="entry name" value="FH2"/>
    <property type="match status" value="1"/>
</dbReference>
<organism evidence="5">
    <name type="scientific">Naegleria gruberi</name>
    <name type="common">Amoeba</name>
    <dbReference type="NCBI Taxonomy" id="5762"/>
    <lineage>
        <taxon>Eukaryota</taxon>
        <taxon>Discoba</taxon>
        <taxon>Heterolobosea</taxon>
        <taxon>Tetramitia</taxon>
        <taxon>Eutetramitia</taxon>
        <taxon>Vahlkampfiidae</taxon>
        <taxon>Naegleria</taxon>
    </lineage>
</organism>
<dbReference type="SUPFAM" id="SSF101447">
    <property type="entry name" value="Formin homology 2 domain (FH2 domain)"/>
    <property type="match status" value="1"/>
</dbReference>
<feature type="compositionally biased region" description="Pro residues" evidence="1">
    <location>
        <begin position="624"/>
        <end position="647"/>
    </location>
</feature>
<dbReference type="eggNOG" id="KOG1923">
    <property type="taxonomic scope" value="Eukaryota"/>
</dbReference>
<dbReference type="PANTHER" id="PTHR45725:SF1">
    <property type="entry name" value="DISHEVELLED ASSOCIATED ACTIVATOR OF MORPHOGENESIS, ISOFORM D"/>
    <property type="match status" value="1"/>
</dbReference>
<dbReference type="PROSITE" id="PS51182">
    <property type="entry name" value="C2_TENSIN"/>
    <property type="match status" value="1"/>
</dbReference>
<feature type="region of interest" description="Disordered" evidence="1">
    <location>
        <begin position="184"/>
        <end position="213"/>
    </location>
</feature>
<dbReference type="STRING" id="5762.D2V870"/>
<dbReference type="SUPFAM" id="SSF49562">
    <property type="entry name" value="C2 domain (Calcium/lipid-binding domain, CaLB)"/>
    <property type="match status" value="1"/>
</dbReference>
<evidence type="ECO:0000313" key="4">
    <source>
        <dbReference type="EMBL" id="EFC47125.1"/>
    </source>
</evidence>
<dbReference type="RefSeq" id="XP_002679869.1">
    <property type="nucleotide sequence ID" value="XM_002679823.1"/>
</dbReference>
<evidence type="ECO:0000313" key="5">
    <source>
        <dbReference type="Proteomes" id="UP000006671"/>
    </source>
</evidence>
<dbReference type="VEuPathDB" id="AmoebaDB:NAEGRDRAFT_78968"/>
<proteinExistence type="predicted"/>
<accession>D2V870</accession>
<dbReference type="AlphaFoldDB" id="D2V870"/>
<dbReference type="PANTHER" id="PTHR45725">
    <property type="entry name" value="FORMIN HOMOLOGY 2 FAMILY MEMBER"/>
    <property type="match status" value="1"/>
</dbReference>
<sequence>MFKALRNYWNYNDIIDININERLKYIHNDNGTDEMNNRISTMLTDKYSDKVFVFNFTSKPFPAVTTRPCFEIGSTPVISEHFEQLPVLLSLSSMIDNFLLNYSTSKDYCIVIVASTKTTCYALLLAAVFVSYTDSKMYMDMYGIEQSSLKSHHPERTVTTVVLDGAGGSSSNLASVSVNSLENLDTSDQQQPQSNSTEVSPNVEPNQSQDNEVNITVTTADEEDGKVLLNNNDLDAVSTTSNQTTTTTTTNYSQRILNTMMILNQARDIVYTRLEKKLNPKSMTLLKSLEPSVYRYANLFLISLQRPLTLMVHDVPMLTFSPSVNPTFKGFFKPSVFRLQCISMNSSRLCVKHSNHNMATSMVESTSRDRRMSLQPSRTTPKRDEWLAIKGDDEDTVPDSLNSFQYRKLYFVVRKQTDILFSTFTTASVNNAPRVERRKTFMSSPRGEERPSTRIETWFHYTLPFNESKPLMGDFILLAFTMADDGNIISLFRFTFNTLFLTSTVVVVDKSELDWAHNSPSFSGNFKLELNFSEIDCASEEDAADLSTSYWTELVCSLEKCPHFLSRTTEIEHARYLISTKPYADMNIVEEEKEPEPSTTTQPTSVNNSPVPNSNIPLPSSNIPLPPGGSNIPPPPGSNIPPPPPFGNIPPPPGMGIPLPPGGIPFPPGVPPPPGAISFGTKKKYIQHTEEEEVSKTKQLHWKPIKKVDSEYSVWSKIEVDPNMIDLEKIEMLFAKQTKAEEEPEPATGGATPRQGFTSPRGGTKASPRTLQKSLATEGIIDNKTARNIEIIINSQFKSISNEIVVEAINNLDITKLTNQQIENLEQFTSSGDTLTMKTKLKGLDREELPKSDIFFLDILAIEDVASKLRLMRYMSSFPILLKEVSEKIEKKRKAIECIVNCKSFAKLLSYVLAIGSFMNRGKKRLEGEGFDLRILTKLKDTRSTVDKSTTLISYLVKICDEETRNFDEELYEAGVCNNGVIITVPGLVLNFSELESMYKFICKSKQDIPRGAYTDSYKKMLEEFYELCQKDFPSTKESFEKLQKEFTACYEFYHFVPVESTDKQLAEDEFFALISEFVLQFKKAKEAVFKSQVAARSMKRSQSMKLDLNRVRPGIEK</sequence>
<dbReference type="InterPro" id="IPR035892">
    <property type="entry name" value="C2_domain_sf"/>
</dbReference>
<dbReference type="SMART" id="SM00498">
    <property type="entry name" value="FH2"/>
    <property type="match status" value="1"/>
</dbReference>
<feature type="domain" description="FH2" evidence="3">
    <location>
        <begin position="687"/>
        <end position="1108"/>
    </location>
</feature>
<protein>
    <submittedName>
        <fullName evidence="4">FH2 domain-containing protein</fullName>
    </submittedName>
</protein>
<evidence type="ECO:0000259" key="3">
    <source>
        <dbReference type="PROSITE" id="PS51444"/>
    </source>
</evidence>
<dbReference type="Proteomes" id="UP000006671">
    <property type="component" value="Unassembled WGS sequence"/>
</dbReference>
<evidence type="ECO:0000256" key="1">
    <source>
        <dbReference type="SAM" id="MobiDB-lite"/>
    </source>
</evidence>
<dbReference type="GeneID" id="8861302"/>
<dbReference type="InterPro" id="IPR014020">
    <property type="entry name" value="Tensin_C2-dom"/>
</dbReference>
<dbReference type="InterPro" id="IPR051425">
    <property type="entry name" value="Formin_Homology"/>
</dbReference>
<feature type="region of interest" description="Disordered" evidence="1">
    <location>
        <begin position="737"/>
        <end position="771"/>
    </location>
</feature>
<dbReference type="EMBL" id="GG738856">
    <property type="protein sequence ID" value="EFC47125.1"/>
    <property type="molecule type" value="Genomic_DNA"/>
</dbReference>
<dbReference type="OMA" id="TSYWTEL"/>
<keyword evidence="5" id="KW-1185">Reference proteome</keyword>
<feature type="domain" description="C2 tensin-type" evidence="2">
    <location>
        <begin position="364"/>
        <end position="535"/>
    </location>
</feature>
<name>D2V870_NAEGR</name>
<dbReference type="KEGG" id="ngr:NAEGRDRAFT_78968"/>
<feature type="region of interest" description="Disordered" evidence="1">
    <location>
        <begin position="591"/>
        <end position="647"/>
    </location>
</feature>
<dbReference type="PROSITE" id="PS51444">
    <property type="entry name" value="FH2"/>
    <property type="match status" value="1"/>
</dbReference>
<dbReference type="InParanoid" id="D2V870"/>
<evidence type="ECO:0000259" key="2">
    <source>
        <dbReference type="PROSITE" id="PS51182"/>
    </source>
</evidence>
<dbReference type="InterPro" id="IPR015425">
    <property type="entry name" value="FH2_Formin"/>
</dbReference>
<dbReference type="Gene3D" id="1.20.58.2220">
    <property type="entry name" value="Formin, FH2 domain"/>
    <property type="match status" value="1"/>
</dbReference>
<gene>
    <name evidence="4" type="ORF">NAEGRDRAFT_78968</name>
</gene>
<dbReference type="SMART" id="SM01326">
    <property type="entry name" value="PTEN_C2"/>
    <property type="match status" value="1"/>
</dbReference>
<dbReference type="Pfam" id="PF10409">
    <property type="entry name" value="PTEN_C2"/>
    <property type="match status" value="1"/>
</dbReference>
<dbReference type="InterPro" id="IPR042201">
    <property type="entry name" value="FH2_Formin_sf"/>
</dbReference>